<dbReference type="PANTHER" id="PTHR42932">
    <property type="entry name" value="GENERAL STRESS PROTEIN 20U"/>
    <property type="match status" value="1"/>
</dbReference>
<evidence type="ECO:0000259" key="3">
    <source>
        <dbReference type="Pfam" id="PF00210"/>
    </source>
</evidence>
<accession>A0ABX5QFM3</accession>
<dbReference type="PRINTS" id="PR01346">
    <property type="entry name" value="HELNAPAPROT"/>
</dbReference>
<dbReference type="PANTHER" id="PTHR42932:SF2">
    <property type="entry name" value="DNA PROTECTION DURING STARVATION PROTEIN 1"/>
    <property type="match status" value="1"/>
</dbReference>
<dbReference type="PIRSF" id="PIRSF005900">
    <property type="entry name" value="Dps"/>
    <property type="match status" value="1"/>
</dbReference>
<protein>
    <submittedName>
        <fullName evidence="4">DNA starvation/stationary phase protection protein</fullName>
    </submittedName>
</protein>
<keyword evidence="5" id="KW-1185">Reference proteome</keyword>
<evidence type="ECO:0000256" key="2">
    <source>
        <dbReference type="RuleBase" id="RU003875"/>
    </source>
</evidence>
<dbReference type="PROSITE" id="PS00818">
    <property type="entry name" value="DPS_1"/>
    <property type="match status" value="1"/>
</dbReference>
<gene>
    <name evidence="4" type="ORF">Leucomu_07530</name>
</gene>
<dbReference type="EMBL" id="CP035037">
    <property type="protein sequence ID" value="QAB17788.1"/>
    <property type="molecule type" value="Genomic_DNA"/>
</dbReference>
<dbReference type="Proteomes" id="UP000285768">
    <property type="component" value="Chromosome"/>
</dbReference>
<comment type="similarity">
    <text evidence="1 2">Belongs to the Dps family.</text>
</comment>
<dbReference type="InterPro" id="IPR008331">
    <property type="entry name" value="Ferritin_DPS_dom"/>
</dbReference>
<evidence type="ECO:0000313" key="5">
    <source>
        <dbReference type="Proteomes" id="UP000285768"/>
    </source>
</evidence>
<feature type="domain" description="Ferritin/DPS" evidence="3">
    <location>
        <begin position="25"/>
        <end position="158"/>
    </location>
</feature>
<dbReference type="InterPro" id="IPR012347">
    <property type="entry name" value="Ferritin-like"/>
</dbReference>
<sequence length="162" mass="17576">MTTLEQQPIAAQGEFGRLSGVAQYLTPVLHDLIALAVNGKQAHWHVRGSNFMGVHEFLDEVVAHAQDAADTAAERMVALGLPVDGRIGTVAAQTTTPEMTVGFQQSDVTVREVVAQLDATLETIYAAVKGLDDIDPVSQDLAIAFAQQLDKDRWFLFSHYAD</sequence>
<dbReference type="Gene3D" id="1.20.1260.10">
    <property type="match status" value="1"/>
</dbReference>
<organism evidence="4 5">
    <name type="scientific">Leucobacter muris</name>
    <dbReference type="NCBI Taxonomy" id="1935379"/>
    <lineage>
        <taxon>Bacteria</taxon>
        <taxon>Bacillati</taxon>
        <taxon>Actinomycetota</taxon>
        <taxon>Actinomycetes</taxon>
        <taxon>Micrococcales</taxon>
        <taxon>Microbacteriaceae</taxon>
        <taxon>Leucobacter</taxon>
    </lineage>
</organism>
<dbReference type="InterPro" id="IPR002177">
    <property type="entry name" value="DPS_DNA-bd"/>
</dbReference>
<reference evidence="4 5" key="1">
    <citation type="submission" date="2019-01" db="EMBL/GenBank/DDBJ databases">
        <title>Leucobacter muris sp. nov. isolated from the nose of a laboratory mouse.</title>
        <authorList>
            <person name="Benga L."/>
            <person name="Sproeer C."/>
            <person name="Schumann P."/>
            <person name="Verbarg S."/>
            <person name="Bunk B."/>
            <person name="Engelhardt E."/>
            <person name="Benten P.M."/>
            <person name="Sager M."/>
        </authorList>
    </citation>
    <scope>NUCLEOTIDE SEQUENCE [LARGE SCALE GENOMIC DNA]</scope>
    <source>
        <strain evidence="4 5">DSM 101948</strain>
    </source>
</reference>
<dbReference type="InterPro" id="IPR009078">
    <property type="entry name" value="Ferritin-like_SF"/>
</dbReference>
<dbReference type="Pfam" id="PF00210">
    <property type="entry name" value="Ferritin"/>
    <property type="match status" value="1"/>
</dbReference>
<name>A0ABX5QFM3_9MICO</name>
<proteinExistence type="inferred from homology"/>
<dbReference type="SUPFAM" id="SSF47240">
    <property type="entry name" value="Ferritin-like"/>
    <property type="match status" value="1"/>
</dbReference>
<dbReference type="InterPro" id="IPR023188">
    <property type="entry name" value="DPS_DNA-bd_CS"/>
</dbReference>
<dbReference type="RefSeq" id="WP_128386838.1">
    <property type="nucleotide sequence ID" value="NZ_CP035037.1"/>
</dbReference>
<evidence type="ECO:0000256" key="1">
    <source>
        <dbReference type="ARBA" id="ARBA00009497"/>
    </source>
</evidence>
<evidence type="ECO:0000313" key="4">
    <source>
        <dbReference type="EMBL" id="QAB17788.1"/>
    </source>
</evidence>
<dbReference type="CDD" id="cd01043">
    <property type="entry name" value="DPS"/>
    <property type="match status" value="1"/>
</dbReference>